<sequence>MKPSPRHPLQSLRRLALREGWARVLLGLWLAFGLLVAPIQAAQHGAAMALAQEVCSAAGALMVDANGQPLADGAGTHAGHDCCTGGLSGLPSSVPTLVAPSLPLPNWQPSAVAATPALALGVPPARGPPGGLAPTRMPH</sequence>
<dbReference type="RefSeq" id="WP_130430250.1">
    <property type="nucleotide sequence ID" value="NZ_SHKP01000004.1"/>
</dbReference>
<dbReference type="AlphaFoldDB" id="A0A4Q7W0Y1"/>
<comment type="caution">
    <text evidence="1">The sequence shown here is derived from an EMBL/GenBank/DDBJ whole genome shotgun (WGS) entry which is preliminary data.</text>
</comment>
<proteinExistence type="predicted"/>
<dbReference type="Pfam" id="PF11162">
    <property type="entry name" value="DUF2946"/>
    <property type="match status" value="1"/>
</dbReference>
<gene>
    <name evidence="1" type="ORF">EV670_0519</name>
</gene>
<protein>
    <recommendedName>
        <fullName evidence="3">DUF2946 family protein</fullName>
    </recommendedName>
</protein>
<keyword evidence="2" id="KW-1185">Reference proteome</keyword>
<dbReference type="EMBL" id="SHKP01000004">
    <property type="protein sequence ID" value="RZU02495.1"/>
    <property type="molecule type" value="Genomic_DNA"/>
</dbReference>
<dbReference type="InterPro" id="IPR021333">
    <property type="entry name" value="DUF2946"/>
</dbReference>
<evidence type="ECO:0008006" key="3">
    <source>
        <dbReference type="Google" id="ProtNLM"/>
    </source>
</evidence>
<evidence type="ECO:0000313" key="1">
    <source>
        <dbReference type="EMBL" id="RZU02495.1"/>
    </source>
</evidence>
<dbReference type="Proteomes" id="UP000293671">
    <property type="component" value="Unassembled WGS sequence"/>
</dbReference>
<evidence type="ECO:0000313" key="2">
    <source>
        <dbReference type="Proteomes" id="UP000293671"/>
    </source>
</evidence>
<reference evidence="1 2" key="1">
    <citation type="submission" date="2019-02" db="EMBL/GenBank/DDBJ databases">
        <title>Genomic Encyclopedia of Type Strains, Phase IV (KMG-IV): sequencing the most valuable type-strain genomes for metagenomic binning, comparative biology and taxonomic classification.</title>
        <authorList>
            <person name="Goeker M."/>
        </authorList>
    </citation>
    <scope>NUCLEOTIDE SEQUENCE [LARGE SCALE GENOMIC DNA]</scope>
    <source>
        <strain evidence="1 2">DSM 19570</strain>
    </source>
</reference>
<organism evidence="1 2">
    <name type="scientific">Rivibacter subsaxonicus</name>
    <dbReference type="NCBI Taxonomy" id="457575"/>
    <lineage>
        <taxon>Bacteria</taxon>
        <taxon>Pseudomonadati</taxon>
        <taxon>Pseudomonadota</taxon>
        <taxon>Betaproteobacteria</taxon>
        <taxon>Burkholderiales</taxon>
        <taxon>Rivibacter</taxon>
    </lineage>
</organism>
<accession>A0A4Q7W0Y1</accession>
<name>A0A4Q7W0Y1_9BURK</name>